<feature type="transmembrane region" description="Helical" evidence="3">
    <location>
        <begin position="52"/>
        <end position="73"/>
    </location>
</feature>
<comment type="caution">
    <text evidence="5">The sequence shown here is derived from an EMBL/GenBank/DDBJ whole genome shotgun (WGS) entry which is preliminary data.</text>
</comment>
<keyword evidence="3" id="KW-0812">Transmembrane</keyword>
<feature type="transmembrane region" description="Helical" evidence="3">
    <location>
        <begin position="80"/>
        <end position="99"/>
    </location>
</feature>
<feature type="transmembrane region" description="Helical" evidence="3">
    <location>
        <begin position="126"/>
        <end position="145"/>
    </location>
</feature>
<dbReference type="RefSeq" id="WP_116044148.1">
    <property type="nucleotide sequence ID" value="NZ_QUBQ01000001.1"/>
</dbReference>
<keyword evidence="6" id="KW-1185">Reference proteome</keyword>
<dbReference type="Proteomes" id="UP000261905">
    <property type="component" value="Unassembled WGS sequence"/>
</dbReference>
<proteinExistence type="predicted"/>
<dbReference type="SUPFAM" id="SSF58104">
    <property type="entry name" value="Methyl-accepting chemotaxis protein (MCP) signaling domain"/>
    <property type="match status" value="1"/>
</dbReference>
<dbReference type="GO" id="GO:0007165">
    <property type="term" value="P:signal transduction"/>
    <property type="evidence" value="ECO:0007669"/>
    <property type="project" value="UniProtKB-KW"/>
</dbReference>
<dbReference type="PANTHER" id="PTHR32089:SF112">
    <property type="entry name" value="LYSOZYME-LIKE PROTEIN-RELATED"/>
    <property type="match status" value="1"/>
</dbReference>
<evidence type="ECO:0000256" key="1">
    <source>
        <dbReference type="ARBA" id="ARBA00023224"/>
    </source>
</evidence>
<dbReference type="GO" id="GO:0016020">
    <property type="term" value="C:membrane"/>
    <property type="evidence" value="ECO:0007669"/>
    <property type="project" value="InterPro"/>
</dbReference>
<dbReference type="Pfam" id="PF00015">
    <property type="entry name" value="MCPsignal"/>
    <property type="match status" value="1"/>
</dbReference>
<evidence type="ECO:0000259" key="4">
    <source>
        <dbReference type="PROSITE" id="PS50111"/>
    </source>
</evidence>
<evidence type="ECO:0000256" key="2">
    <source>
        <dbReference type="PROSITE-ProRule" id="PRU00284"/>
    </source>
</evidence>
<evidence type="ECO:0000313" key="6">
    <source>
        <dbReference type="Proteomes" id="UP000261905"/>
    </source>
</evidence>
<dbReference type="InterPro" id="IPR004089">
    <property type="entry name" value="MCPsignal_dom"/>
</dbReference>
<keyword evidence="3" id="KW-0472">Membrane</keyword>
<accession>A0A371PL17</accession>
<dbReference type="AlphaFoldDB" id="A0A371PL17"/>
<dbReference type="PROSITE" id="PS50111">
    <property type="entry name" value="CHEMOTAXIS_TRANSDUC_2"/>
    <property type="match status" value="1"/>
</dbReference>
<protein>
    <recommendedName>
        <fullName evidence="4">Methyl-accepting transducer domain-containing protein</fullName>
    </recommendedName>
</protein>
<name>A0A371PL17_9BACL</name>
<dbReference type="Gene3D" id="1.10.287.950">
    <property type="entry name" value="Methyl-accepting chemotaxis protein"/>
    <property type="match status" value="1"/>
</dbReference>
<dbReference type="SMART" id="SM00283">
    <property type="entry name" value="MA"/>
    <property type="match status" value="1"/>
</dbReference>
<evidence type="ECO:0000256" key="3">
    <source>
        <dbReference type="SAM" id="Phobius"/>
    </source>
</evidence>
<sequence length="507" mass="56309">MQMQDKKNSLMLWLSTAAVGLNIIIFSITKLFNPFHHMISHGSGFEMTTALYYGQLLLFLLPFMTLCTAFMLYMRKKGDALIPLFNTLTLTLSSFSIISGSGGSVEFHFSIFMVLAAAAYYDRIKLIVIMTVLFAIQHFVGFIWLPELVFGTTQYSFLMVSLHAVFLLLTSGATIWQIHSKQKITSQLETEKNERDDKIAALLQEVHGLSKQIGHTTKTVLRSSSLAVSSNKEVRNVSEEITGGLGSQNISIQFIEHKLRDINLAVQHSLDSSSKMKEGAKITEKGVLSSHITMVTMGEFIQMTSQAIKDVADMMVVLKNSLGSTEEMVEKIQKLADSTNLLALNASIEAARAGEQGKGFSVVAGEVRNLAIQSRETAINIKDTLTAIRKESDMTFSKVESGQLVVYQSMAHLDTLSNEFEGMKLTLDELLRYIDNMNERMEGIEEGTTGVTTEILEISAVIEQGIASMEQLTVICGQQISESEKVDQEIRVLTELSNKLQQRFSSY</sequence>
<dbReference type="PANTHER" id="PTHR32089">
    <property type="entry name" value="METHYL-ACCEPTING CHEMOTAXIS PROTEIN MCPB"/>
    <property type="match status" value="1"/>
</dbReference>
<feature type="transmembrane region" description="Helical" evidence="3">
    <location>
        <begin position="157"/>
        <end position="176"/>
    </location>
</feature>
<keyword evidence="3" id="KW-1133">Transmembrane helix</keyword>
<evidence type="ECO:0000313" key="5">
    <source>
        <dbReference type="EMBL" id="REK76910.1"/>
    </source>
</evidence>
<keyword evidence="1 2" id="KW-0807">Transducer</keyword>
<gene>
    <name evidence="5" type="ORF">DX130_07800</name>
</gene>
<organism evidence="5 6">
    <name type="scientific">Paenibacillus paeoniae</name>
    <dbReference type="NCBI Taxonomy" id="2292705"/>
    <lineage>
        <taxon>Bacteria</taxon>
        <taxon>Bacillati</taxon>
        <taxon>Bacillota</taxon>
        <taxon>Bacilli</taxon>
        <taxon>Bacillales</taxon>
        <taxon>Paenibacillaceae</taxon>
        <taxon>Paenibacillus</taxon>
    </lineage>
</organism>
<dbReference type="EMBL" id="QUBQ01000001">
    <property type="protein sequence ID" value="REK76910.1"/>
    <property type="molecule type" value="Genomic_DNA"/>
</dbReference>
<dbReference type="OrthoDB" id="2166737at2"/>
<feature type="domain" description="Methyl-accepting transducer" evidence="4">
    <location>
        <begin position="223"/>
        <end position="473"/>
    </location>
</feature>
<reference evidence="5 6" key="1">
    <citation type="submission" date="2018-08" db="EMBL/GenBank/DDBJ databases">
        <title>Paenibacillus sp. M4BSY-1, whole genome shotgun sequence.</title>
        <authorList>
            <person name="Tuo L."/>
        </authorList>
    </citation>
    <scope>NUCLEOTIDE SEQUENCE [LARGE SCALE GENOMIC DNA]</scope>
    <source>
        <strain evidence="5 6">M4BSY-1</strain>
    </source>
</reference>
<feature type="transmembrane region" description="Helical" evidence="3">
    <location>
        <begin position="12"/>
        <end position="32"/>
    </location>
</feature>